<gene>
    <name evidence="2" type="ORF">ERS852498_00263</name>
</gene>
<sequence>MSKQISSVELKKLELEIAKEVKKICDENNIDYFIIGGTLLGAVRHKGFIPWDDDMDIGMTWNNYQRFLKLAPEKMDDRFFIQTCQTDLNYHNIFAKVRLRNTHMIEKVTENIEICDGIFVDIFPYISIKESLLKSKCYMFRLRILGKMSLLKHNYDLNGITESSLSRFLNDIMKILPFSSKTVDKKLYSLLSQADQGKGEAYYIECDGMFRGDFAFLKTFFDNLIELPFEDTSFKAPFKYDDYLTKAYGNYMEYPPQKEREKGHSLSGVIIDNELQSYFKE</sequence>
<dbReference type="InterPro" id="IPR007074">
    <property type="entry name" value="LicD/FKTN/FKRP_NTP_transf"/>
</dbReference>
<accession>A0A174H8X1</accession>
<dbReference type="PANTHER" id="PTHR43404">
    <property type="entry name" value="LIPOPOLYSACCHARIDE CHOLINEPHOSPHOTRANSFERASE LICD"/>
    <property type="match status" value="1"/>
</dbReference>
<protein>
    <submittedName>
        <fullName evidence="2">LPS biosynthesis protein</fullName>
    </submittedName>
</protein>
<dbReference type="RefSeq" id="WP_055265032.1">
    <property type="nucleotide sequence ID" value="NZ_CAXSRP010000002.1"/>
</dbReference>
<dbReference type="EMBL" id="CZAL01000001">
    <property type="protein sequence ID" value="CUO69648.1"/>
    <property type="molecule type" value="Genomic_DNA"/>
</dbReference>
<organism evidence="2 3">
    <name type="scientific">Fusicatenibacter saccharivorans</name>
    <dbReference type="NCBI Taxonomy" id="1150298"/>
    <lineage>
        <taxon>Bacteria</taxon>
        <taxon>Bacillati</taxon>
        <taxon>Bacillota</taxon>
        <taxon>Clostridia</taxon>
        <taxon>Lachnospirales</taxon>
        <taxon>Lachnospiraceae</taxon>
        <taxon>Fusicatenibacter</taxon>
    </lineage>
</organism>
<dbReference type="GO" id="GO:0009100">
    <property type="term" value="P:glycoprotein metabolic process"/>
    <property type="evidence" value="ECO:0007669"/>
    <property type="project" value="UniProtKB-ARBA"/>
</dbReference>
<evidence type="ECO:0000313" key="2">
    <source>
        <dbReference type="EMBL" id="CUO69648.1"/>
    </source>
</evidence>
<reference evidence="2 3" key="1">
    <citation type="submission" date="2015-09" db="EMBL/GenBank/DDBJ databases">
        <authorList>
            <consortium name="Pathogen Informatics"/>
        </authorList>
    </citation>
    <scope>NUCLEOTIDE SEQUENCE [LARGE SCALE GENOMIC DNA]</scope>
    <source>
        <strain evidence="2 3">2789STDY5834885</strain>
    </source>
</reference>
<dbReference type="InterPro" id="IPR052942">
    <property type="entry name" value="LPS_cholinephosphotransferase"/>
</dbReference>
<dbReference type="Pfam" id="PF04991">
    <property type="entry name" value="LicD"/>
    <property type="match status" value="1"/>
</dbReference>
<dbReference type="Proteomes" id="UP000095709">
    <property type="component" value="Unassembled WGS sequence"/>
</dbReference>
<dbReference type="AlphaFoldDB" id="A0A174H8X1"/>
<proteinExistence type="predicted"/>
<dbReference type="PANTHER" id="PTHR43404:SF2">
    <property type="entry name" value="LIPOPOLYSACCHARIDE CHOLINEPHOSPHOTRANSFERASE LICD"/>
    <property type="match status" value="1"/>
</dbReference>
<evidence type="ECO:0000259" key="1">
    <source>
        <dbReference type="Pfam" id="PF04991"/>
    </source>
</evidence>
<name>A0A174H8X1_9FIRM</name>
<evidence type="ECO:0000313" key="3">
    <source>
        <dbReference type="Proteomes" id="UP000095709"/>
    </source>
</evidence>
<feature type="domain" description="LicD/FKTN/FKRP nucleotidyltransferase" evidence="1">
    <location>
        <begin position="25"/>
        <end position="249"/>
    </location>
</feature>